<evidence type="ECO:0000313" key="14">
    <source>
        <dbReference type="EMBL" id="USS85291.1"/>
    </source>
</evidence>
<dbReference type="Gene3D" id="3.40.1440.60">
    <property type="entry name" value="PriA, 3(prime) DNA-binding domain"/>
    <property type="match status" value="1"/>
</dbReference>
<dbReference type="PROSITE" id="PS51194">
    <property type="entry name" value="HELICASE_CTER"/>
    <property type="match status" value="1"/>
</dbReference>
<dbReference type="PANTHER" id="PTHR30580">
    <property type="entry name" value="PRIMOSOMAL PROTEIN N"/>
    <property type="match status" value="1"/>
</dbReference>
<dbReference type="InterPro" id="IPR027417">
    <property type="entry name" value="P-loop_NTPase"/>
</dbReference>
<keyword evidence="1 11" id="KW-0639">Primosome</keyword>
<dbReference type="Pfam" id="PF17764">
    <property type="entry name" value="PriA_3primeBD"/>
    <property type="match status" value="1"/>
</dbReference>
<dbReference type="Proteomes" id="UP001056707">
    <property type="component" value="Chromosome"/>
</dbReference>
<gene>
    <name evidence="11 14" type="primary">priA</name>
    <name evidence="14" type="ORF">M3M35_01100</name>
</gene>
<comment type="catalytic activity">
    <reaction evidence="11">
        <text>ATP + H2O = ADP + phosphate + H(+)</text>
        <dbReference type="Rhea" id="RHEA:13065"/>
        <dbReference type="ChEBI" id="CHEBI:15377"/>
        <dbReference type="ChEBI" id="CHEBI:15378"/>
        <dbReference type="ChEBI" id="CHEBI:30616"/>
        <dbReference type="ChEBI" id="CHEBI:43474"/>
        <dbReference type="ChEBI" id="CHEBI:456216"/>
        <dbReference type="EC" id="5.6.2.4"/>
    </reaction>
</comment>
<comment type="subunit">
    <text evidence="11">Component of the replication restart primosome.</text>
</comment>
<dbReference type="PANTHER" id="PTHR30580:SF0">
    <property type="entry name" value="PRIMOSOMAL PROTEIN N"/>
    <property type="match status" value="1"/>
</dbReference>
<dbReference type="InterPro" id="IPR005259">
    <property type="entry name" value="PriA"/>
</dbReference>
<evidence type="ECO:0000256" key="8">
    <source>
        <dbReference type="ARBA" id="ARBA00022840"/>
    </source>
</evidence>
<evidence type="ECO:0000256" key="7">
    <source>
        <dbReference type="ARBA" id="ARBA00022833"/>
    </source>
</evidence>
<dbReference type="Pfam" id="PF18319">
    <property type="entry name" value="Zn_ribbon_PriA"/>
    <property type="match status" value="1"/>
</dbReference>
<evidence type="ECO:0000256" key="4">
    <source>
        <dbReference type="ARBA" id="ARBA00022741"/>
    </source>
</evidence>
<evidence type="ECO:0000313" key="15">
    <source>
        <dbReference type="Proteomes" id="UP001056707"/>
    </source>
</evidence>
<feature type="binding site" evidence="11">
    <location>
        <position position="511"/>
    </location>
    <ligand>
        <name>Zn(2+)</name>
        <dbReference type="ChEBI" id="CHEBI:29105"/>
        <label>1</label>
    </ligand>
</feature>
<keyword evidence="8 11" id="KW-0067">ATP-binding</keyword>
<evidence type="ECO:0000256" key="9">
    <source>
        <dbReference type="ARBA" id="ARBA00023125"/>
    </source>
</evidence>
<sequence length="802" mass="90888">MPSAAVIVDVPTMQTNFPYSYAIPPELQSQLQPGLRVVVPFGAGNRQVEGFVVGLQDDDAKHPTDELKPITRLMDLTPVVNQELLELSDWLAQRTYSFRISCLLTMLPNVMKAKYQTTVAPVPPVQDQWLAKVFADQQELPLDQTHFTNREVARLTELRKQGQVEVHYHVKNQAKRKTEVAVVNQITDFSRCATEIRKNATGQQALLHQLEQQPKTPLRQRELTKVPGISAAVIKTFADRGWVRKVTVEQYRNPYDQPRHPDQPQPLTPDQQRAVTPINKAIRDQQSTVFLLEGVTGSGKTEVYLQTIQQALNQDEQALMLVPEIALTPQMVTRVKNRFGDQVAILHSGLSNGEKYDEWRRINAGAAQVVVGARSAVFAPLPKLGLIILDEEHDPSYKQSDNPRYHTRDVAIWRAQYHHCPVVLGSATPSLESRARAEKGRYQLLQLPHRINQQQLPAIQIVDMTAPSEHYGDLFSQELVTALQSTLARKEQVVLLLNRRGFSSFMLCRDCGYVLKCPHCDISLTMHLDSHTMKCHYCGFETAIPNECPQCHSRHIRYFGTGTEKAEQQLQRLIPQARILRMDVDTTRKKGAHQRILSQFGDQQADILLGTQMIAKGLDFPNVTLVGVLNADTGLDLPDFRASERTFDLLTQVAGRAGRAEKAGQVIIQTFNPQHYAIQLAQQQDYEAFFRKEMQLRHLAGYSPYYFTAQITVSALVEKDAAQESYRILQLLQQNLAKTTEVLGPTPKPIARIKNRYYYQIIIKYKHDEQLAPTLTRIQAISQKEVRKGLRIAIDSDPVNFM</sequence>
<dbReference type="Pfam" id="PF00271">
    <property type="entry name" value="Helicase_C"/>
    <property type="match status" value="1"/>
</dbReference>
<keyword evidence="15" id="KW-1185">Reference proteome</keyword>
<dbReference type="SMART" id="SM00490">
    <property type="entry name" value="HELICc"/>
    <property type="match status" value="1"/>
</dbReference>
<dbReference type="InterPro" id="IPR041222">
    <property type="entry name" value="PriA_3primeBD"/>
</dbReference>
<dbReference type="NCBIfam" id="TIGR00595">
    <property type="entry name" value="priA"/>
    <property type="match status" value="1"/>
</dbReference>
<proteinExistence type="inferred from homology"/>
<dbReference type="InterPro" id="IPR040498">
    <property type="entry name" value="PriA_CRR"/>
</dbReference>
<dbReference type="CDD" id="cd17929">
    <property type="entry name" value="DEXHc_priA"/>
    <property type="match status" value="1"/>
</dbReference>
<accession>A0ABY5BQ34</accession>
<dbReference type="EC" id="5.6.2.4" evidence="11"/>
<dbReference type="CDD" id="cd18804">
    <property type="entry name" value="SF2_C_priA"/>
    <property type="match status" value="1"/>
</dbReference>
<name>A0ABY5BQ34_9LACO</name>
<evidence type="ECO:0000259" key="12">
    <source>
        <dbReference type="PROSITE" id="PS51192"/>
    </source>
</evidence>
<dbReference type="InterPro" id="IPR011545">
    <property type="entry name" value="DEAD/DEAH_box_helicase_dom"/>
</dbReference>
<feature type="binding site" evidence="11">
    <location>
        <position position="548"/>
    </location>
    <ligand>
        <name>Zn(2+)</name>
        <dbReference type="ChEBI" id="CHEBI:29105"/>
        <label>1</label>
    </ligand>
</feature>
<evidence type="ECO:0000256" key="5">
    <source>
        <dbReference type="ARBA" id="ARBA00022801"/>
    </source>
</evidence>
<evidence type="ECO:0000256" key="10">
    <source>
        <dbReference type="ARBA" id="ARBA00023235"/>
    </source>
</evidence>
<dbReference type="InterPro" id="IPR042115">
    <property type="entry name" value="PriA_3primeBD_sf"/>
</dbReference>
<dbReference type="SUPFAM" id="SSF52540">
    <property type="entry name" value="P-loop containing nucleoside triphosphate hydrolases"/>
    <property type="match status" value="2"/>
</dbReference>
<dbReference type="PROSITE" id="PS51192">
    <property type="entry name" value="HELICASE_ATP_BIND_1"/>
    <property type="match status" value="1"/>
</dbReference>
<keyword evidence="7 11" id="KW-0862">Zinc</keyword>
<evidence type="ECO:0000256" key="3">
    <source>
        <dbReference type="ARBA" id="ARBA00022723"/>
    </source>
</evidence>
<dbReference type="SMART" id="SM00487">
    <property type="entry name" value="DEXDc"/>
    <property type="match status" value="1"/>
</dbReference>
<keyword evidence="9 11" id="KW-0238">DNA-binding</keyword>
<feature type="domain" description="Helicase ATP-binding" evidence="12">
    <location>
        <begin position="281"/>
        <end position="447"/>
    </location>
</feature>
<evidence type="ECO:0000259" key="13">
    <source>
        <dbReference type="PROSITE" id="PS51194"/>
    </source>
</evidence>
<feature type="binding site" evidence="11">
    <location>
        <position position="551"/>
    </location>
    <ligand>
        <name>Zn(2+)</name>
        <dbReference type="ChEBI" id="CHEBI:29105"/>
        <label>1</label>
    </ligand>
</feature>
<evidence type="ECO:0000256" key="1">
    <source>
        <dbReference type="ARBA" id="ARBA00022515"/>
    </source>
</evidence>
<comment type="cofactor">
    <cofactor evidence="11">
        <name>Zn(2+)</name>
        <dbReference type="ChEBI" id="CHEBI:29105"/>
    </cofactor>
    <text evidence="11">Binds 2 zinc ions per subunit.</text>
</comment>
<reference evidence="14" key="1">
    <citation type="submission" date="2022-05" db="EMBL/GenBank/DDBJ databases">
        <authorList>
            <person name="Oliphant S.A."/>
            <person name="Watson-Haigh N.S."/>
            <person name="Sumby K.M."/>
            <person name="Gardner J.M."/>
            <person name="Jiranek V."/>
        </authorList>
    </citation>
    <scope>NUCLEOTIDE SEQUENCE</scope>
    <source>
        <strain evidence="14">KI16_H9</strain>
    </source>
</reference>
<feature type="binding site" evidence="11">
    <location>
        <position position="517"/>
    </location>
    <ligand>
        <name>Zn(2+)</name>
        <dbReference type="ChEBI" id="CHEBI:29105"/>
        <label>2</label>
    </ligand>
</feature>
<keyword evidence="10 11" id="KW-0413">Isomerase</keyword>
<feature type="domain" description="Helicase C-terminal" evidence="13">
    <location>
        <begin position="543"/>
        <end position="697"/>
    </location>
</feature>
<dbReference type="EMBL" id="CP097116">
    <property type="protein sequence ID" value="USS85291.1"/>
    <property type="molecule type" value="Genomic_DNA"/>
</dbReference>
<comment type="function">
    <text evidence="11">Initiates the restart of stalled replication forks, which reloads the replicative helicase on sites other than the origin of replication. Recognizes and binds to abandoned replication forks and remodels them to uncover a helicase loading site. Promotes assembly of the primosome at these replication forks.</text>
</comment>
<dbReference type="Gene3D" id="3.40.50.300">
    <property type="entry name" value="P-loop containing nucleotide triphosphate hydrolases"/>
    <property type="match status" value="2"/>
</dbReference>
<keyword evidence="2 11" id="KW-0235">DNA replication</keyword>
<evidence type="ECO:0000256" key="2">
    <source>
        <dbReference type="ARBA" id="ARBA00022705"/>
    </source>
</evidence>
<dbReference type="Pfam" id="PF00270">
    <property type="entry name" value="DEAD"/>
    <property type="match status" value="1"/>
</dbReference>
<protein>
    <recommendedName>
        <fullName evidence="11">Replication restart protein PriA</fullName>
    </recommendedName>
    <alternativeName>
        <fullName evidence="11">ATP-dependent DNA helicase PriA</fullName>
        <ecNumber evidence="11">5.6.2.4</ecNumber>
    </alternativeName>
    <alternativeName>
        <fullName evidence="11">DNA 3'-5' helicase PriA</fullName>
    </alternativeName>
</protein>
<dbReference type="RefSeq" id="WP_252750186.1">
    <property type="nucleotide sequence ID" value="NZ_CP097116.1"/>
</dbReference>
<organism evidence="14 15">
    <name type="scientific">Fructilactobacillus myrtifloralis</name>
    <dbReference type="NCBI Taxonomy" id="2940301"/>
    <lineage>
        <taxon>Bacteria</taxon>
        <taxon>Bacillati</taxon>
        <taxon>Bacillota</taxon>
        <taxon>Bacilli</taxon>
        <taxon>Lactobacillales</taxon>
        <taxon>Lactobacillaceae</taxon>
        <taxon>Fructilactobacillus</taxon>
    </lineage>
</organism>
<feature type="binding site" evidence="11">
    <location>
        <position position="538"/>
    </location>
    <ligand>
        <name>Zn(2+)</name>
        <dbReference type="ChEBI" id="CHEBI:29105"/>
        <label>2</label>
    </ligand>
</feature>
<feature type="binding site" evidence="11">
    <location>
        <position position="535"/>
    </location>
    <ligand>
        <name>Zn(2+)</name>
        <dbReference type="ChEBI" id="CHEBI:29105"/>
        <label>2</label>
    </ligand>
</feature>
<dbReference type="InterPro" id="IPR014001">
    <property type="entry name" value="Helicase_ATP-bd"/>
</dbReference>
<comment type="catalytic activity">
    <reaction evidence="11">
        <text>Couples ATP hydrolysis with the unwinding of duplex DNA by translocating in the 3'-5' direction.</text>
        <dbReference type="EC" id="5.6.2.4"/>
    </reaction>
</comment>
<dbReference type="Pfam" id="PF18074">
    <property type="entry name" value="PriA_C"/>
    <property type="match status" value="1"/>
</dbReference>
<keyword evidence="6 11" id="KW-0347">Helicase</keyword>
<keyword evidence="4 11" id="KW-0547">Nucleotide-binding</keyword>
<dbReference type="HAMAP" id="MF_00983">
    <property type="entry name" value="PriA"/>
    <property type="match status" value="1"/>
</dbReference>
<evidence type="ECO:0000256" key="11">
    <source>
        <dbReference type="HAMAP-Rule" id="MF_00983"/>
    </source>
</evidence>
<comment type="similarity">
    <text evidence="11">Belongs to the helicase family. PriA subfamily.</text>
</comment>
<feature type="binding site" evidence="11">
    <location>
        <position position="508"/>
    </location>
    <ligand>
        <name>Zn(2+)</name>
        <dbReference type="ChEBI" id="CHEBI:29105"/>
        <label>1</label>
    </ligand>
</feature>
<evidence type="ECO:0000256" key="6">
    <source>
        <dbReference type="ARBA" id="ARBA00022806"/>
    </source>
</evidence>
<keyword evidence="5 11" id="KW-0378">Hydrolase</keyword>
<dbReference type="InterPro" id="IPR001650">
    <property type="entry name" value="Helicase_C-like"/>
</dbReference>
<keyword evidence="3 11" id="KW-0479">Metal-binding</keyword>
<feature type="binding site" evidence="11">
    <location>
        <position position="520"/>
    </location>
    <ligand>
        <name>Zn(2+)</name>
        <dbReference type="ChEBI" id="CHEBI:29105"/>
        <label>2</label>
    </ligand>
</feature>
<dbReference type="NCBIfam" id="NF004066">
    <property type="entry name" value="PRK05580.1-3"/>
    <property type="match status" value="1"/>
</dbReference>
<dbReference type="InterPro" id="IPR041236">
    <property type="entry name" value="PriA_C"/>
</dbReference>
<dbReference type="GO" id="GO:0016787">
    <property type="term" value="F:hydrolase activity"/>
    <property type="evidence" value="ECO:0007669"/>
    <property type="project" value="UniProtKB-KW"/>
</dbReference>